<dbReference type="SUPFAM" id="SSF103481">
    <property type="entry name" value="Multidrug resistance efflux transporter EmrE"/>
    <property type="match status" value="2"/>
</dbReference>
<dbReference type="Pfam" id="PF00892">
    <property type="entry name" value="EamA"/>
    <property type="match status" value="2"/>
</dbReference>
<feature type="transmembrane region" description="Helical" evidence="6">
    <location>
        <begin position="199"/>
        <end position="222"/>
    </location>
</feature>
<evidence type="ECO:0000313" key="8">
    <source>
        <dbReference type="EMBL" id="UWQ54318.1"/>
    </source>
</evidence>
<evidence type="ECO:0000256" key="4">
    <source>
        <dbReference type="ARBA" id="ARBA00022989"/>
    </source>
</evidence>
<dbReference type="PANTHER" id="PTHR32322">
    <property type="entry name" value="INNER MEMBRANE TRANSPORTER"/>
    <property type="match status" value="1"/>
</dbReference>
<evidence type="ECO:0000256" key="3">
    <source>
        <dbReference type="ARBA" id="ARBA00022692"/>
    </source>
</evidence>
<feature type="transmembrane region" description="Helical" evidence="6">
    <location>
        <begin position="142"/>
        <end position="161"/>
    </location>
</feature>
<feature type="domain" description="EamA" evidence="7">
    <location>
        <begin position="142"/>
        <end position="274"/>
    </location>
</feature>
<organism evidence="8 9">
    <name type="scientific">Leisingera caerulea</name>
    <name type="common">Phaeobacter caeruleus</name>
    <dbReference type="NCBI Taxonomy" id="506591"/>
    <lineage>
        <taxon>Bacteria</taxon>
        <taxon>Pseudomonadati</taxon>
        <taxon>Pseudomonadota</taxon>
        <taxon>Alphaproteobacteria</taxon>
        <taxon>Rhodobacterales</taxon>
        <taxon>Roseobacteraceae</taxon>
        <taxon>Leisingera</taxon>
    </lineage>
</organism>
<feature type="transmembrane region" description="Helical" evidence="6">
    <location>
        <begin position="89"/>
        <end position="109"/>
    </location>
</feature>
<proteinExistence type="inferred from homology"/>
<dbReference type="Proteomes" id="UP001058713">
    <property type="component" value="Chromosome"/>
</dbReference>
<feature type="transmembrane region" description="Helical" evidence="6">
    <location>
        <begin position="116"/>
        <end position="136"/>
    </location>
</feature>
<name>A0A9Q9HGF8_LEICA</name>
<dbReference type="InterPro" id="IPR037185">
    <property type="entry name" value="EmrE-like"/>
</dbReference>
<feature type="transmembrane region" description="Helical" evidence="6">
    <location>
        <begin position="63"/>
        <end position="83"/>
    </location>
</feature>
<evidence type="ECO:0000256" key="5">
    <source>
        <dbReference type="ARBA" id="ARBA00023136"/>
    </source>
</evidence>
<evidence type="ECO:0000256" key="1">
    <source>
        <dbReference type="ARBA" id="ARBA00004141"/>
    </source>
</evidence>
<evidence type="ECO:0000256" key="2">
    <source>
        <dbReference type="ARBA" id="ARBA00007362"/>
    </source>
</evidence>
<gene>
    <name evidence="8" type="ORF">K3721_01925</name>
</gene>
<dbReference type="EMBL" id="CP081070">
    <property type="protein sequence ID" value="UWQ54318.1"/>
    <property type="molecule type" value="Genomic_DNA"/>
</dbReference>
<feature type="transmembrane region" description="Helical" evidence="6">
    <location>
        <begin position="33"/>
        <end position="51"/>
    </location>
</feature>
<dbReference type="PANTHER" id="PTHR32322:SF2">
    <property type="entry name" value="EAMA DOMAIN-CONTAINING PROTEIN"/>
    <property type="match status" value="1"/>
</dbReference>
<feature type="transmembrane region" description="Helical" evidence="6">
    <location>
        <begin position="173"/>
        <end position="193"/>
    </location>
</feature>
<dbReference type="AlphaFoldDB" id="A0A9Q9HGF8"/>
<comment type="similarity">
    <text evidence="2">Belongs to the EamA transporter family.</text>
</comment>
<accession>A0A9Q9HGF8</accession>
<feature type="transmembrane region" description="Helical" evidence="6">
    <location>
        <begin position="234"/>
        <end position="253"/>
    </location>
</feature>
<dbReference type="RefSeq" id="WP_259971649.1">
    <property type="nucleotide sequence ID" value="NZ_CP081070.1"/>
</dbReference>
<dbReference type="InterPro" id="IPR000620">
    <property type="entry name" value="EamA_dom"/>
</dbReference>
<dbReference type="KEGG" id="lcae:K3721_01925"/>
<feature type="domain" description="EamA" evidence="7">
    <location>
        <begin position="6"/>
        <end position="132"/>
    </location>
</feature>
<protein>
    <submittedName>
        <fullName evidence="8">DMT family transporter</fullName>
    </submittedName>
</protein>
<keyword evidence="5 6" id="KW-0472">Membrane</keyword>
<comment type="subcellular location">
    <subcellularLocation>
        <location evidence="1">Membrane</location>
        <topology evidence="1">Multi-pass membrane protein</topology>
    </subcellularLocation>
</comment>
<keyword evidence="3 6" id="KW-0812">Transmembrane</keyword>
<evidence type="ECO:0000259" key="7">
    <source>
        <dbReference type="Pfam" id="PF00892"/>
    </source>
</evidence>
<sequence length="291" mass="30417">MPIRTLLLTALAPAIWGSSYIVTTSLLPGHSPLVVALLRALPAGLLLLVLVRQLPPLNWLPRLMVLGALNFSLFWVLLFASAYRLPGGVAATLGAVQPLIVVFLSALLLKTQIRAAAVAASVLSIAGVALLVLTPAAKLDTLGVLAGLGGAASMAAGVVLTRKWQPPVPPLTFTAWQLTAGGLLLVPIALWAVPELPVFTAANIAGLAYMSLIGGALTYILWFRGLARIEPSQVSLLGVLSPLSAVILGWLLLGETLTPNQMLGALLALFSLWLGQARPRRRANRAAAPAE</sequence>
<reference evidence="8" key="1">
    <citation type="submission" date="2021-08" db="EMBL/GenBank/DDBJ databases">
        <authorList>
            <person name="Nwanade C."/>
            <person name="Wang M."/>
            <person name="Masoudi A."/>
            <person name="Yu Z."/>
            <person name="Liu J."/>
        </authorList>
    </citation>
    <scope>NUCLEOTIDE SEQUENCE</scope>
    <source>
        <strain evidence="8">S122</strain>
    </source>
</reference>
<keyword evidence="4 6" id="KW-1133">Transmembrane helix</keyword>
<dbReference type="GO" id="GO:0016020">
    <property type="term" value="C:membrane"/>
    <property type="evidence" value="ECO:0007669"/>
    <property type="project" value="UniProtKB-SubCell"/>
</dbReference>
<feature type="transmembrane region" description="Helical" evidence="6">
    <location>
        <begin position="259"/>
        <end position="275"/>
    </location>
</feature>
<evidence type="ECO:0000313" key="9">
    <source>
        <dbReference type="Proteomes" id="UP001058713"/>
    </source>
</evidence>
<evidence type="ECO:0000256" key="6">
    <source>
        <dbReference type="SAM" id="Phobius"/>
    </source>
</evidence>
<dbReference type="InterPro" id="IPR050638">
    <property type="entry name" value="AA-Vitamin_Transporters"/>
</dbReference>